<dbReference type="Gene3D" id="1.10.10.10">
    <property type="entry name" value="Winged helix-like DNA-binding domain superfamily/Winged helix DNA-binding domain"/>
    <property type="match status" value="1"/>
</dbReference>
<dbReference type="CDD" id="cd08414">
    <property type="entry name" value="PBP2_LTTR_aromatics_like"/>
    <property type="match status" value="1"/>
</dbReference>
<name>A0A7W8J8N9_9BACT</name>
<dbReference type="InterPro" id="IPR005119">
    <property type="entry name" value="LysR_subst-bd"/>
</dbReference>
<accession>A0A7W8J8N9</accession>
<keyword evidence="2" id="KW-0805">Transcription regulation</keyword>
<comment type="caution">
    <text evidence="6">The sequence shown here is derived from an EMBL/GenBank/DDBJ whole genome shotgun (WGS) entry which is preliminary data.</text>
</comment>
<dbReference type="GO" id="GO:0003677">
    <property type="term" value="F:DNA binding"/>
    <property type="evidence" value="ECO:0007669"/>
    <property type="project" value="UniProtKB-KW"/>
</dbReference>
<evidence type="ECO:0000313" key="7">
    <source>
        <dbReference type="Proteomes" id="UP000569092"/>
    </source>
</evidence>
<gene>
    <name evidence="6" type="ORF">HDF10_001337</name>
</gene>
<dbReference type="PANTHER" id="PTHR30346">
    <property type="entry name" value="TRANSCRIPTIONAL DUAL REGULATOR HCAR-RELATED"/>
    <property type="match status" value="1"/>
</dbReference>
<evidence type="ECO:0000256" key="2">
    <source>
        <dbReference type="ARBA" id="ARBA00023015"/>
    </source>
</evidence>
<proteinExistence type="inferred from homology"/>
<dbReference type="EMBL" id="JACHDZ010000002">
    <property type="protein sequence ID" value="MBB5343362.1"/>
    <property type="molecule type" value="Genomic_DNA"/>
</dbReference>
<keyword evidence="3 6" id="KW-0238">DNA-binding</keyword>
<evidence type="ECO:0000313" key="6">
    <source>
        <dbReference type="EMBL" id="MBB5343362.1"/>
    </source>
</evidence>
<evidence type="ECO:0000256" key="4">
    <source>
        <dbReference type="ARBA" id="ARBA00023163"/>
    </source>
</evidence>
<keyword evidence="4" id="KW-0804">Transcription</keyword>
<dbReference type="SUPFAM" id="SSF46785">
    <property type="entry name" value="Winged helix' DNA-binding domain"/>
    <property type="match status" value="1"/>
</dbReference>
<sequence length="308" mass="34243">MDGQIAVLAVAEKGSFEAAGKYLGVGKSAVRKRVRGVEIELGTPVFRSTANGMLPTDAGSLYLPVARESVRHASLGVDRIRAFLRVQTKNLHIGYSSHLNWKLLAIISQLQLRLDDPLQISRESLLTHQVITSVLQGDLNVGFGYLPLHEPDLFAQQLMEEPLMVCLPTGHPLSTKRAIDPTELDREPLIAVGRKALPGRHEDIVTHFESLGVALNIVADAYLPREALWMVSQGTGLAIMTRSSADSMRSGLVVRPLADRLLTLKSGVFIRREHDRSDNTIRQFVDRIWTETASLRMSNHRSDRRLHQ</sequence>
<feature type="domain" description="HTH lysR-type" evidence="5">
    <location>
        <begin position="1"/>
        <end position="56"/>
    </location>
</feature>
<dbReference type="PROSITE" id="PS50931">
    <property type="entry name" value="HTH_LYSR"/>
    <property type="match status" value="1"/>
</dbReference>
<evidence type="ECO:0000256" key="3">
    <source>
        <dbReference type="ARBA" id="ARBA00023125"/>
    </source>
</evidence>
<evidence type="ECO:0000256" key="1">
    <source>
        <dbReference type="ARBA" id="ARBA00009437"/>
    </source>
</evidence>
<dbReference type="InterPro" id="IPR000847">
    <property type="entry name" value="LysR_HTH_N"/>
</dbReference>
<dbReference type="GO" id="GO:0032993">
    <property type="term" value="C:protein-DNA complex"/>
    <property type="evidence" value="ECO:0007669"/>
    <property type="project" value="TreeGrafter"/>
</dbReference>
<dbReference type="PANTHER" id="PTHR30346:SF0">
    <property type="entry name" value="HCA OPERON TRANSCRIPTIONAL ACTIVATOR HCAR"/>
    <property type="match status" value="1"/>
</dbReference>
<dbReference type="InterPro" id="IPR036388">
    <property type="entry name" value="WH-like_DNA-bd_sf"/>
</dbReference>
<dbReference type="GO" id="GO:0003700">
    <property type="term" value="F:DNA-binding transcription factor activity"/>
    <property type="evidence" value="ECO:0007669"/>
    <property type="project" value="InterPro"/>
</dbReference>
<protein>
    <submittedName>
        <fullName evidence="6">DNA-binding transcriptional LysR family regulator</fullName>
    </submittedName>
</protein>
<dbReference type="Gene3D" id="3.40.190.10">
    <property type="entry name" value="Periplasmic binding protein-like II"/>
    <property type="match status" value="2"/>
</dbReference>
<comment type="similarity">
    <text evidence="1">Belongs to the LysR transcriptional regulatory family.</text>
</comment>
<dbReference type="SUPFAM" id="SSF53850">
    <property type="entry name" value="Periplasmic binding protein-like II"/>
    <property type="match status" value="1"/>
</dbReference>
<organism evidence="6 7">
    <name type="scientific">Tunturiibacter lichenicola</name>
    <dbReference type="NCBI Taxonomy" id="2051959"/>
    <lineage>
        <taxon>Bacteria</taxon>
        <taxon>Pseudomonadati</taxon>
        <taxon>Acidobacteriota</taxon>
        <taxon>Terriglobia</taxon>
        <taxon>Terriglobales</taxon>
        <taxon>Acidobacteriaceae</taxon>
        <taxon>Tunturiibacter</taxon>
    </lineage>
</organism>
<reference evidence="6 7" key="1">
    <citation type="submission" date="2020-08" db="EMBL/GenBank/DDBJ databases">
        <title>Genomic Encyclopedia of Type Strains, Phase IV (KMG-V): Genome sequencing to study the core and pangenomes of soil and plant-associated prokaryotes.</title>
        <authorList>
            <person name="Whitman W."/>
        </authorList>
    </citation>
    <scope>NUCLEOTIDE SEQUENCE [LARGE SCALE GENOMIC DNA]</scope>
    <source>
        <strain evidence="6 7">M8US30</strain>
    </source>
</reference>
<dbReference type="Pfam" id="PF03466">
    <property type="entry name" value="LysR_substrate"/>
    <property type="match status" value="1"/>
</dbReference>
<dbReference type="InterPro" id="IPR036390">
    <property type="entry name" value="WH_DNA-bd_sf"/>
</dbReference>
<dbReference type="Proteomes" id="UP000569092">
    <property type="component" value="Unassembled WGS sequence"/>
</dbReference>
<dbReference type="AlphaFoldDB" id="A0A7W8J8N9"/>
<dbReference type="Pfam" id="PF00126">
    <property type="entry name" value="HTH_1"/>
    <property type="match status" value="1"/>
</dbReference>
<evidence type="ECO:0000259" key="5">
    <source>
        <dbReference type="PROSITE" id="PS50931"/>
    </source>
</evidence>